<dbReference type="GO" id="GO:0032259">
    <property type="term" value="P:methylation"/>
    <property type="evidence" value="ECO:0007669"/>
    <property type="project" value="UniProtKB-KW"/>
</dbReference>
<comment type="similarity">
    <text evidence="3">Belongs to the methyltransferase superfamily. Arsenite methyltransferase family.</text>
</comment>
<comment type="catalytic activity">
    <reaction evidence="6">
        <text>arsenic triglutathione + [thioredoxin]-dithiol + S-adenosyl-L-methionine + 2 H2O = methylarsonous acid + [thioredoxin]-disulfide + 3 glutathione + S-adenosyl-L-homocysteine + H(+)</text>
        <dbReference type="Rhea" id="RHEA:69460"/>
        <dbReference type="Rhea" id="RHEA-COMP:10698"/>
        <dbReference type="Rhea" id="RHEA-COMP:10700"/>
        <dbReference type="ChEBI" id="CHEBI:15377"/>
        <dbReference type="ChEBI" id="CHEBI:15378"/>
        <dbReference type="ChEBI" id="CHEBI:17826"/>
        <dbReference type="ChEBI" id="CHEBI:29950"/>
        <dbReference type="ChEBI" id="CHEBI:50058"/>
        <dbReference type="ChEBI" id="CHEBI:57856"/>
        <dbReference type="ChEBI" id="CHEBI:57925"/>
        <dbReference type="ChEBI" id="CHEBI:59789"/>
        <dbReference type="ChEBI" id="CHEBI:183640"/>
        <dbReference type="EC" id="2.1.1.137"/>
    </reaction>
</comment>
<comment type="catalytic activity">
    <reaction evidence="7">
        <text>arsenic triglutathione + 2 [thioredoxin]-dithiol + 2 S-adenosyl-L-methionine + H2O = dimethylarsinous acid + 2 [thioredoxin]-disulfide + 3 glutathione + 2 S-adenosyl-L-homocysteine + 2 H(+)</text>
        <dbReference type="Rhea" id="RHEA:69464"/>
        <dbReference type="Rhea" id="RHEA-COMP:10698"/>
        <dbReference type="Rhea" id="RHEA-COMP:10700"/>
        <dbReference type="ChEBI" id="CHEBI:15377"/>
        <dbReference type="ChEBI" id="CHEBI:15378"/>
        <dbReference type="ChEBI" id="CHEBI:23808"/>
        <dbReference type="ChEBI" id="CHEBI:29950"/>
        <dbReference type="ChEBI" id="CHEBI:50058"/>
        <dbReference type="ChEBI" id="CHEBI:57856"/>
        <dbReference type="ChEBI" id="CHEBI:57925"/>
        <dbReference type="ChEBI" id="CHEBI:59789"/>
        <dbReference type="ChEBI" id="CHEBI:183640"/>
        <dbReference type="EC" id="2.1.1.137"/>
    </reaction>
</comment>
<dbReference type="EMBL" id="PCVY01000053">
    <property type="protein sequence ID" value="PIQ86044.1"/>
    <property type="molecule type" value="Genomic_DNA"/>
</dbReference>
<dbReference type="InterPro" id="IPR025714">
    <property type="entry name" value="Methyltranfer_dom"/>
</dbReference>
<gene>
    <name evidence="10" type="ORF">COV74_06320</name>
</gene>
<evidence type="ECO:0000259" key="9">
    <source>
        <dbReference type="Pfam" id="PF13847"/>
    </source>
</evidence>
<comment type="catalytic activity">
    <reaction evidence="8">
        <text>arsenic triglutathione + 3 [thioredoxin]-dithiol + 3 S-adenosyl-L-methionine = trimethylarsine + 3 [thioredoxin]-disulfide + 3 glutathione + 3 S-adenosyl-L-homocysteine + 3 H(+)</text>
        <dbReference type="Rhea" id="RHEA:69432"/>
        <dbReference type="Rhea" id="RHEA-COMP:10698"/>
        <dbReference type="Rhea" id="RHEA-COMP:10700"/>
        <dbReference type="ChEBI" id="CHEBI:15378"/>
        <dbReference type="ChEBI" id="CHEBI:27130"/>
        <dbReference type="ChEBI" id="CHEBI:29950"/>
        <dbReference type="ChEBI" id="CHEBI:50058"/>
        <dbReference type="ChEBI" id="CHEBI:57856"/>
        <dbReference type="ChEBI" id="CHEBI:57925"/>
        <dbReference type="ChEBI" id="CHEBI:59789"/>
        <dbReference type="ChEBI" id="CHEBI:183640"/>
        <dbReference type="EC" id="2.1.1.137"/>
    </reaction>
</comment>
<dbReference type="AlphaFoldDB" id="A0A2H0LQT8"/>
<dbReference type="Proteomes" id="UP000230859">
    <property type="component" value="Unassembled WGS sequence"/>
</dbReference>
<evidence type="ECO:0000313" key="10">
    <source>
        <dbReference type="EMBL" id="PIQ86044.1"/>
    </source>
</evidence>
<name>A0A2H0LQT8_9BACT</name>
<dbReference type="InterPro" id="IPR029063">
    <property type="entry name" value="SAM-dependent_MTases_sf"/>
</dbReference>
<sequence>MTVKHKSRSHLRNGKSKTSTADLEIHVKKRYAEGAKTRQAELCCPVSYDTQHLKMLPQEIIEKDYGCGDPSRYVREGDLVLDLGSGAGKICYIASQIVGKKGRVIGVDFNPAMLTLARKYQREMAQKLGYANVQFKRGKIQDLKTDLDLIDRYLSDHPVKSAENYMNFEAVKKRLAEEKPLIADESVTVIISNCVLNLVMPSDKQALFSEMHRVLKKGGRVAISDIVSDEIVPESLKEDPALWSGCISGAFQEREFLQAFEKAGFYGIQIEKRDEKPWRTVQGIEFRSVTVTAYKGKEGRCWERHQAVVYRGPWKQVTDDDGHVLKRGLRTAVCDKTFQIYAKAPYAKDMILIEPHKTIPLSKAKAFDCQNGAERDPRTTKGLRYRETSSAVSTCLEGGCC</sequence>
<evidence type="ECO:0000256" key="8">
    <source>
        <dbReference type="ARBA" id="ARBA00048428"/>
    </source>
</evidence>
<evidence type="ECO:0000256" key="5">
    <source>
        <dbReference type="ARBA" id="ARBA00034545"/>
    </source>
</evidence>
<dbReference type="PANTHER" id="PTHR43675">
    <property type="entry name" value="ARSENITE METHYLTRANSFERASE"/>
    <property type="match status" value="1"/>
</dbReference>
<dbReference type="InterPro" id="IPR026669">
    <property type="entry name" value="Arsenite_MeTrfase-like"/>
</dbReference>
<feature type="domain" description="Methyltransferase" evidence="9">
    <location>
        <begin position="77"/>
        <end position="264"/>
    </location>
</feature>
<evidence type="ECO:0000256" key="7">
    <source>
        <dbReference type="ARBA" id="ARBA00047943"/>
    </source>
</evidence>
<evidence type="ECO:0000256" key="2">
    <source>
        <dbReference type="ARBA" id="ARBA00022691"/>
    </source>
</evidence>
<keyword evidence="1 10" id="KW-0808">Transferase</keyword>
<keyword evidence="2" id="KW-0949">S-adenosyl-L-methionine</keyword>
<evidence type="ECO:0000256" key="3">
    <source>
        <dbReference type="ARBA" id="ARBA00034487"/>
    </source>
</evidence>
<dbReference type="Gene3D" id="3.40.50.150">
    <property type="entry name" value="Vaccinia Virus protein VP39"/>
    <property type="match status" value="2"/>
</dbReference>
<dbReference type="EC" id="2.1.1.137" evidence="4"/>
<dbReference type="CDD" id="cd02440">
    <property type="entry name" value="AdoMet_MTases"/>
    <property type="match status" value="1"/>
</dbReference>
<proteinExistence type="inferred from homology"/>
<evidence type="ECO:0000256" key="4">
    <source>
        <dbReference type="ARBA" id="ARBA00034521"/>
    </source>
</evidence>
<evidence type="ECO:0000313" key="11">
    <source>
        <dbReference type="Proteomes" id="UP000230859"/>
    </source>
</evidence>
<evidence type="ECO:0000256" key="1">
    <source>
        <dbReference type="ARBA" id="ARBA00022679"/>
    </source>
</evidence>
<dbReference type="GO" id="GO:0030791">
    <property type="term" value="F:arsenite methyltransferase activity"/>
    <property type="evidence" value="ECO:0007669"/>
    <property type="project" value="UniProtKB-EC"/>
</dbReference>
<dbReference type="PANTHER" id="PTHR43675:SF8">
    <property type="entry name" value="ARSENITE METHYLTRANSFERASE"/>
    <property type="match status" value="1"/>
</dbReference>
<keyword evidence="10" id="KW-0489">Methyltransferase</keyword>
<accession>A0A2H0LQT8</accession>
<dbReference type="SUPFAM" id="SSF53335">
    <property type="entry name" value="S-adenosyl-L-methionine-dependent methyltransferases"/>
    <property type="match status" value="1"/>
</dbReference>
<dbReference type="Pfam" id="PF13847">
    <property type="entry name" value="Methyltransf_31"/>
    <property type="match status" value="1"/>
</dbReference>
<organism evidence="10 11">
    <name type="scientific">Candidatus Abzuiibacterium crystallinum</name>
    <dbReference type="NCBI Taxonomy" id="1974748"/>
    <lineage>
        <taxon>Bacteria</taxon>
        <taxon>Pseudomonadati</taxon>
        <taxon>Candidatus Omnitrophota</taxon>
        <taxon>Candidatus Abzuiibacterium</taxon>
    </lineage>
</organism>
<evidence type="ECO:0000256" key="6">
    <source>
        <dbReference type="ARBA" id="ARBA00047941"/>
    </source>
</evidence>
<reference evidence="10 11" key="1">
    <citation type="submission" date="2017-09" db="EMBL/GenBank/DDBJ databases">
        <title>Depth-based differentiation of microbial function through sediment-hosted aquifers and enrichment of novel symbionts in the deep terrestrial subsurface.</title>
        <authorList>
            <person name="Probst A.J."/>
            <person name="Ladd B."/>
            <person name="Jarett J.K."/>
            <person name="Geller-Mcgrath D.E."/>
            <person name="Sieber C.M."/>
            <person name="Emerson J.B."/>
            <person name="Anantharaman K."/>
            <person name="Thomas B.C."/>
            <person name="Malmstrom R."/>
            <person name="Stieglmeier M."/>
            <person name="Klingl A."/>
            <person name="Woyke T."/>
            <person name="Ryan C.M."/>
            <person name="Banfield J.F."/>
        </authorList>
    </citation>
    <scope>NUCLEOTIDE SEQUENCE [LARGE SCALE GENOMIC DNA]</scope>
    <source>
        <strain evidence="10">CG11_big_fil_rev_8_21_14_0_20_45_26</strain>
    </source>
</reference>
<comment type="caution">
    <text evidence="10">The sequence shown here is derived from an EMBL/GenBank/DDBJ whole genome shotgun (WGS) entry which is preliminary data.</text>
</comment>
<protein>
    <recommendedName>
        <fullName evidence="5">Arsenite methyltransferase</fullName>
        <ecNumber evidence="4">2.1.1.137</ecNumber>
    </recommendedName>
</protein>